<reference evidence="1 2" key="1">
    <citation type="submission" date="2014-04" db="EMBL/GenBank/DDBJ databases">
        <authorList>
            <consortium name="DOE Joint Genome Institute"/>
            <person name="Kuo A."/>
            <person name="Kohler A."/>
            <person name="Costa M.D."/>
            <person name="Nagy L.G."/>
            <person name="Floudas D."/>
            <person name="Copeland A."/>
            <person name="Barry K.W."/>
            <person name="Cichocki N."/>
            <person name="Veneault-Fourrey C."/>
            <person name="LaButti K."/>
            <person name="Lindquist E.A."/>
            <person name="Lipzen A."/>
            <person name="Lundell T."/>
            <person name="Morin E."/>
            <person name="Murat C."/>
            <person name="Sun H."/>
            <person name="Tunlid A."/>
            <person name="Henrissat B."/>
            <person name="Grigoriev I.V."/>
            <person name="Hibbett D.S."/>
            <person name="Martin F."/>
            <person name="Nordberg H.P."/>
            <person name="Cantor M.N."/>
            <person name="Hua S.X."/>
        </authorList>
    </citation>
    <scope>NUCLEOTIDE SEQUENCE [LARGE SCALE GENOMIC DNA]</scope>
    <source>
        <strain evidence="1 2">Marx 270</strain>
    </source>
</reference>
<evidence type="ECO:0000313" key="1">
    <source>
        <dbReference type="EMBL" id="KIN95723.1"/>
    </source>
</evidence>
<evidence type="ECO:0000313" key="2">
    <source>
        <dbReference type="Proteomes" id="UP000054217"/>
    </source>
</evidence>
<protein>
    <submittedName>
        <fullName evidence="1">Uncharacterized protein</fullName>
    </submittedName>
</protein>
<reference evidence="2" key="2">
    <citation type="submission" date="2015-01" db="EMBL/GenBank/DDBJ databases">
        <title>Evolutionary Origins and Diversification of the Mycorrhizal Mutualists.</title>
        <authorList>
            <consortium name="DOE Joint Genome Institute"/>
            <consortium name="Mycorrhizal Genomics Consortium"/>
            <person name="Kohler A."/>
            <person name="Kuo A."/>
            <person name="Nagy L.G."/>
            <person name="Floudas D."/>
            <person name="Copeland A."/>
            <person name="Barry K.W."/>
            <person name="Cichocki N."/>
            <person name="Veneault-Fourrey C."/>
            <person name="LaButti K."/>
            <person name="Lindquist E.A."/>
            <person name="Lipzen A."/>
            <person name="Lundell T."/>
            <person name="Morin E."/>
            <person name="Murat C."/>
            <person name="Riley R."/>
            <person name="Ohm R."/>
            <person name="Sun H."/>
            <person name="Tunlid A."/>
            <person name="Henrissat B."/>
            <person name="Grigoriev I.V."/>
            <person name="Hibbett D.S."/>
            <person name="Martin F."/>
        </authorList>
    </citation>
    <scope>NUCLEOTIDE SEQUENCE [LARGE SCALE GENOMIC DNA]</scope>
    <source>
        <strain evidence="2">Marx 270</strain>
    </source>
</reference>
<gene>
    <name evidence="1" type="ORF">M404DRAFT_1007219</name>
</gene>
<dbReference type="InParanoid" id="A0A0C3NK35"/>
<organism evidence="1 2">
    <name type="scientific">Pisolithus tinctorius Marx 270</name>
    <dbReference type="NCBI Taxonomy" id="870435"/>
    <lineage>
        <taxon>Eukaryota</taxon>
        <taxon>Fungi</taxon>
        <taxon>Dikarya</taxon>
        <taxon>Basidiomycota</taxon>
        <taxon>Agaricomycotina</taxon>
        <taxon>Agaricomycetes</taxon>
        <taxon>Agaricomycetidae</taxon>
        <taxon>Boletales</taxon>
        <taxon>Sclerodermatineae</taxon>
        <taxon>Pisolithaceae</taxon>
        <taxon>Pisolithus</taxon>
    </lineage>
</organism>
<dbReference type="EMBL" id="KN832061">
    <property type="protein sequence ID" value="KIN95723.1"/>
    <property type="molecule type" value="Genomic_DNA"/>
</dbReference>
<keyword evidence="2" id="KW-1185">Reference proteome</keyword>
<proteinExistence type="predicted"/>
<dbReference type="Proteomes" id="UP000054217">
    <property type="component" value="Unassembled WGS sequence"/>
</dbReference>
<dbReference type="AlphaFoldDB" id="A0A0C3NK35"/>
<dbReference type="HOGENOM" id="CLU_2997390_0_0_1"/>
<name>A0A0C3NK35_PISTI</name>
<accession>A0A0C3NK35</accession>
<sequence length="57" mass="6428">MKRLLYKNYLRFVAGIMVDNVTQCRAVQLEGWSQFMHFTVPILISIATCGAHGVTTP</sequence>